<evidence type="ECO:0000256" key="2">
    <source>
        <dbReference type="ARBA" id="ARBA00022692"/>
    </source>
</evidence>
<evidence type="ECO:0000313" key="8">
    <source>
        <dbReference type="Proteomes" id="UP000009096"/>
    </source>
</evidence>
<dbReference type="Pfam" id="PF01741">
    <property type="entry name" value="MscL"/>
    <property type="match status" value="1"/>
</dbReference>
<keyword evidence="8" id="KW-1185">Reference proteome</keyword>
<evidence type="ECO:0000256" key="1">
    <source>
        <dbReference type="ARBA" id="ARBA00004141"/>
    </source>
</evidence>
<dbReference type="EMBL" id="DS022245">
    <property type="protein sequence ID" value="EWG42384.1"/>
    <property type="molecule type" value="Genomic_DNA"/>
</dbReference>
<dbReference type="GO" id="GO:0008381">
    <property type="term" value="F:mechanosensitive monoatomic ion channel activity"/>
    <property type="evidence" value="ECO:0007669"/>
    <property type="project" value="TreeGrafter"/>
</dbReference>
<dbReference type="OrthoDB" id="10010920at2759"/>
<evidence type="ECO:0000256" key="6">
    <source>
        <dbReference type="SAM" id="Phobius"/>
    </source>
</evidence>
<accession>W7M4D7</accession>
<dbReference type="Gene3D" id="1.10.1200.120">
    <property type="entry name" value="Large-conductance mechanosensitive channel, MscL, domain 1"/>
    <property type="match status" value="1"/>
</dbReference>
<dbReference type="GO" id="GO:0016020">
    <property type="term" value="C:membrane"/>
    <property type="evidence" value="ECO:0007669"/>
    <property type="project" value="UniProtKB-SubCell"/>
</dbReference>
<dbReference type="KEGG" id="fvr:FVEG_04209"/>
<evidence type="ECO:0000256" key="5">
    <source>
        <dbReference type="SAM" id="MobiDB-lite"/>
    </source>
</evidence>
<keyword evidence="4 6" id="KW-0472">Membrane</keyword>
<reference evidence="7 8" key="1">
    <citation type="journal article" date="2010" name="Nature">
        <title>Comparative genomics reveals mobile pathogenicity chromosomes in Fusarium.</title>
        <authorList>
            <person name="Ma L.J."/>
            <person name="van der Does H.C."/>
            <person name="Borkovich K.A."/>
            <person name="Coleman J.J."/>
            <person name="Daboussi M.J."/>
            <person name="Di Pietro A."/>
            <person name="Dufresne M."/>
            <person name="Freitag M."/>
            <person name="Grabherr M."/>
            <person name="Henrissat B."/>
            <person name="Houterman P.M."/>
            <person name="Kang S."/>
            <person name="Shim W.B."/>
            <person name="Woloshuk C."/>
            <person name="Xie X."/>
            <person name="Xu J.R."/>
            <person name="Antoniw J."/>
            <person name="Baker S.E."/>
            <person name="Bluhm B.H."/>
            <person name="Breakspear A."/>
            <person name="Brown D.W."/>
            <person name="Butchko R.A."/>
            <person name="Chapman S."/>
            <person name="Coulson R."/>
            <person name="Coutinho P.M."/>
            <person name="Danchin E.G."/>
            <person name="Diener A."/>
            <person name="Gale L.R."/>
            <person name="Gardiner D.M."/>
            <person name="Goff S."/>
            <person name="Hammond-Kosack K.E."/>
            <person name="Hilburn K."/>
            <person name="Hua-Van A."/>
            <person name="Jonkers W."/>
            <person name="Kazan K."/>
            <person name="Kodira C.D."/>
            <person name="Koehrsen M."/>
            <person name="Kumar L."/>
            <person name="Lee Y.H."/>
            <person name="Li L."/>
            <person name="Manners J.M."/>
            <person name="Miranda-Saavedra D."/>
            <person name="Mukherjee M."/>
            <person name="Park G."/>
            <person name="Park J."/>
            <person name="Park S.Y."/>
            <person name="Proctor R.H."/>
            <person name="Regev A."/>
            <person name="Ruiz-Roldan M.C."/>
            <person name="Sain D."/>
            <person name="Sakthikumar S."/>
            <person name="Sykes S."/>
            <person name="Schwartz D.C."/>
            <person name="Turgeon B.G."/>
            <person name="Wapinski I."/>
            <person name="Yoder O."/>
            <person name="Young S."/>
            <person name="Zeng Q."/>
            <person name="Zhou S."/>
            <person name="Galagan J."/>
            <person name="Cuomo C.A."/>
            <person name="Kistler H.C."/>
            <person name="Rep M."/>
        </authorList>
    </citation>
    <scope>NUCLEOTIDE SEQUENCE [LARGE SCALE GENOMIC DNA]</scope>
    <source>
        <strain evidence="8">M3125 / FGSC 7600</strain>
    </source>
</reference>
<comment type="subcellular location">
    <subcellularLocation>
        <location evidence="1">Membrane</location>
        <topology evidence="1">Multi-pass membrane protein</topology>
    </subcellularLocation>
</comment>
<gene>
    <name evidence="7" type="ORF">FVEG_04209</name>
</gene>
<organism evidence="7 8">
    <name type="scientific">Gibberella moniliformis (strain M3125 / FGSC 7600)</name>
    <name type="common">Maize ear and stalk rot fungus</name>
    <name type="synonym">Fusarium verticillioides</name>
    <dbReference type="NCBI Taxonomy" id="334819"/>
    <lineage>
        <taxon>Eukaryota</taxon>
        <taxon>Fungi</taxon>
        <taxon>Dikarya</taxon>
        <taxon>Ascomycota</taxon>
        <taxon>Pezizomycotina</taxon>
        <taxon>Sordariomycetes</taxon>
        <taxon>Hypocreomycetidae</taxon>
        <taxon>Hypocreales</taxon>
        <taxon>Nectriaceae</taxon>
        <taxon>Fusarium</taxon>
        <taxon>Fusarium fujikuroi species complex</taxon>
    </lineage>
</organism>
<keyword evidence="3 6" id="KW-1133">Transmembrane helix</keyword>
<evidence type="ECO:0000313" key="7">
    <source>
        <dbReference type="EMBL" id="EWG42384.1"/>
    </source>
</evidence>
<dbReference type="InterPro" id="IPR037673">
    <property type="entry name" value="MSC/AndL"/>
</dbReference>
<feature type="transmembrane region" description="Helical" evidence="6">
    <location>
        <begin position="117"/>
        <end position="138"/>
    </location>
</feature>
<dbReference type="AlphaFoldDB" id="W7M4D7"/>
<dbReference type="Proteomes" id="UP000009096">
    <property type="component" value="Chromosome 2"/>
</dbReference>
<dbReference type="EMBL" id="CM000579">
    <property type="protein sequence ID" value="EWG42384.1"/>
    <property type="molecule type" value="Genomic_DNA"/>
</dbReference>
<protein>
    <submittedName>
        <fullName evidence="7">Large conductance mechanosensitive channel</fullName>
    </submittedName>
</protein>
<dbReference type="VEuPathDB" id="FungiDB:FVEG_04209"/>
<dbReference type="InterPro" id="IPR036019">
    <property type="entry name" value="MscL_channel"/>
</dbReference>
<sequence length="181" mass="20434">MSWLSGLWRTSRPNYHTMPGRSHDEESGSGESESLLGRGHKRVKRFWEGFVDFAFQDDILKIAVGLILAAAFTDLVKSFVSDFAVLQKGPNYDKTTGYNTLHQAQEDGAVVLAYGSFVGQMISFLVLGIALYGLAHLWQLASSEPIIKHTKKCKYCRQRINEKSIRCIQCTSWLDGREDRN</sequence>
<dbReference type="GeneID" id="30062293"/>
<evidence type="ECO:0000256" key="3">
    <source>
        <dbReference type="ARBA" id="ARBA00022989"/>
    </source>
</evidence>
<feature type="region of interest" description="Disordered" evidence="5">
    <location>
        <begin position="15"/>
        <end position="35"/>
    </location>
</feature>
<dbReference type="RefSeq" id="XP_018748575.1">
    <property type="nucleotide sequence ID" value="XM_018891975.1"/>
</dbReference>
<keyword evidence="2 6" id="KW-0812">Transmembrane</keyword>
<proteinExistence type="predicted"/>
<dbReference type="SUPFAM" id="SSF81330">
    <property type="entry name" value="Gated mechanosensitive channel"/>
    <property type="match status" value="1"/>
</dbReference>
<evidence type="ECO:0000256" key="4">
    <source>
        <dbReference type="ARBA" id="ARBA00023136"/>
    </source>
</evidence>
<name>W7M4D7_GIBM7</name>
<dbReference type="PANTHER" id="PTHR30266:SF2">
    <property type="entry name" value="LARGE-CONDUCTANCE MECHANOSENSITIVE CHANNEL"/>
    <property type="match status" value="1"/>
</dbReference>
<dbReference type="PANTHER" id="PTHR30266">
    <property type="entry name" value="MECHANOSENSITIVE CHANNEL MSCL"/>
    <property type="match status" value="1"/>
</dbReference>